<keyword evidence="2" id="KW-0547">Nucleotide-binding</keyword>
<dbReference type="SUPFAM" id="SSF52540">
    <property type="entry name" value="P-loop containing nucleoside triphosphate hydrolases"/>
    <property type="match status" value="1"/>
</dbReference>
<dbReference type="InterPro" id="IPR003439">
    <property type="entry name" value="ABC_transporter-like_ATP-bd"/>
</dbReference>
<dbReference type="PANTHER" id="PTHR43023">
    <property type="entry name" value="PROTEIN TRIGALACTOSYLDIACYLGLYCEROL 3, CHLOROPLASTIC"/>
    <property type="match status" value="1"/>
</dbReference>
<dbReference type="AlphaFoldDB" id="A0A177N7K0"/>
<dbReference type="InterPro" id="IPR003593">
    <property type="entry name" value="AAA+_ATPase"/>
</dbReference>
<organism evidence="5 6">
    <name type="scientific">Methylomonas lenta</name>
    <dbReference type="NCBI Taxonomy" id="980561"/>
    <lineage>
        <taxon>Bacteria</taxon>
        <taxon>Pseudomonadati</taxon>
        <taxon>Pseudomonadota</taxon>
        <taxon>Gammaproteobacteria</taxon>
        <taxon>Methylococcales</taxon>
        <taxon>Methylococcaceae</taxon>
        <taxon>Methylomonas</taxon>
    </lineage>
</organism>
<dbReference type="SMART" id="SM00382">
    <property type="entry name" value="AAA"/>
    <property type="match status" value="1"/>
</dbReference>
<name>A0A177N7K0_9GAMM</name>
<dbReference type="InterPro" id="IPR027417">
    <property type="entry name" value="P-loop_NTPase"/>
</dbReference>
<proteinExistence type="predicted"/>
<feature type="domain" description="ABC transporter" evidence="4">
    <location>
        <begin position="6"/>
        <end position="244"/>
    </location>
</feature>
<dbReference type="GO" id="GO:0016887">
    <property type="term" value="F:ATP hydrolysis activity"/>
    <property type="evidence" value="ECO:0007669"/>
    <property type="project" value="InterPro"/>
</dbReference>
<evidence type="ECO:0000256" key="3">
    <source>
        <dbReference type="ARBA" id="ARBA00022840"/>
    </source>
</evidence>
<protein>
    <submittedName>
        <fullName evidence="5">Polyamine ABC transporter ATP-binding protein</fullName>
    </submittedName>
</protein>
<comment type="caution">
    <text evidence="5">The sequence shown here is derived from an EMBL/GenBank/DDBJ whole genome shotgun (WGS) entry which is preliminary data.</text>
</comment>
<gene>
    <name evidence="5" type="ORF">A1359_01130</name>
</gene>
<dbReference type="GO" id="GO:0005524">
    <property type="term" value="F:ATP binding"/>
    <property type="evidence" value="ECO:0007669"/>
    <property type="project" value="UniProtKB-KW"/>
</dbReference>
<dbReference type="EMBL" id="LUUI01000114">
    <property type="protein sequence ID" value="OAI14038.1"/>
    <property type="molecule type" value="Genomic_DNA"/>
</dbReference>
<accession>A0A177N7K0</accession>
<evidence type="ECO:0000256" key="1">
    <source>
        <dbReference type="ARBA" id="ARBA00022448"/>
    </source>
</evidence>
<keyword evidence="1" id="KW-0813">Transport</keyword>
<keyword evidence="3 5" id="KW-0067">ATP-binding</keyword>
<evidence type="ECO:0000313" key="5">
    <source>
        <dbReference type="EMBL" id="OAI14038.1"/>
    </source>
</evidence>
<evidence type="ECO:0000259" key="4">
    <source>
        <dbReference type="PROSITE" id="PS50893"/>
    </source>
</evidence>
<dbReference type="InterPro" id="IPR017871">
    <property type="entry name" value="ABC_transporter-like_CS"/>
</dbReference>
<dbReference type="PROSITE" id="PS00211">
    <property type="entry name" value="ABC_TRANSPORTER_1"/>
    <property type="match status" value="1"/>
</dbReference>
<sequence length="260" mass="28156">MNTPHITVQDLTMAYGSFVIQRDLNFTIDHGDVFIIMGGSGCGKSTLLRHLIGLKSPAKGNVFYDQLSFWQAEEEQRIQVMRRIGVLYQSGALFSSLTLAENIALPLGEFTDLNAKDIADIVAYKLALVGLAGFEDYYPAEISGGMQKRAGLARAMALDPEILFFDEPSAGLDPVSARLLDDLIISLCATLGTTIVVVTHELASIFAIGTNSVFLDSESKTMLATGNPKQLLAESNDPRIIQFLTRGEGRADKPNVTGVI</sequence>
<dbReference type="Gene3D" id="3.40.50.300">
    <property type="entry name" value="P-loop containing nucleotide triphosphate hydrolases"/>
    <property type="match status" value="1"/>
</dbReference>
<evidence type="ECO:0000313" key="6">
    <source>
        <dbReference type="Proteomes" id="UP000078476"/>
    </source>
</evidence>
<dbReference type="Pfam" id="PF00005">
    <property type="entry name" value="ABC_tran"/>
    <property type="match status" value="1"/>
</dbReference>
<reference evidence="5 6" key="1">
    <citation type="submission" date="2016-03" db="EMBL/GenBank/DDBJ databases">
        <authorList>
            <person name="Ploux O."/>
        </authorList>
    </citation>
    <scope>NUCLEOTIDE SEQUENCE [LARGE SCALE GENOMIC DNA]</scope>
    <source>
        <strain evidence="5 6">R-45370</strain>
    </source>
</reference>
<evidence type="ECO:0000256" key="2">
    <source>
        <dbReference type="ARBA" id="ARBA00022741"/>
    </source>
</evidence>
<dbReference type="STRING" id="980561.A1359_01130"/>
<dbReference type="PROSITE" id="PS50893">
    <property type="entry name" value="ABC_TRANSPORTER_2"/>
    <property type="match status" value="1"/>
</dbReference>
<dbReference type="OrthoDB" id="9802264at2"/>
<dbReference type="PANTHER" id="PTHR43023:SF3">
    <property type="entry name" value="PROTEIN TRIGALACTOSYLDIACYLGLYCEROL 3, CHLOROPLASTIC"/>
    <property type="match status" value="1"/>
</dbReference>
<dbReference type="Proteomes" id="UP000078476">
    <property type="component" value="Unassembled WGS sequence"/>
</dbReference>
<keyword evidence="6" id="KW-1185">Reference proteome</keyword>
<dbReference type="RefSeq" id="WP_066983758.1">
    <property type="nucleotide sequence ID" value="NZ_LUUI01000114.1"/>
</dbReference>